<evidence type="ECO:0000256" key="2">
    <source>
        <dbReference type="RuleBase" id="RU367083"/>
    </source>
</evidence>
<dbReference type="GO" id="GO:0017148">
    <property type="term" value="P:negative regulation of translation"/>
    <property type="evidence" value="ECO:0007669"/>
    <property type="project" value="TreeGrafter"/>
</dbReference>
<dbReference type="GO" id="GO:0006402">
    <property type="term" value="P:mRNA catabolic process"/>
    <property type="evidence" value="ECO:0007669"/>
    <property type="project" value="TreeGrafter"/>
</dbReference>
<dbReference type="GO" id="GO:0005737">
    <property type="term" value="C:cytoplasm"/>
    <property type="evidence" value="ECO:0007669"/>
    <property type="project" value="UniProtKB-SubCell"/>
</dbReference>
<sequence>MNMMLWKMLLTLEVPDEFFRLLVKAIFQDSGAFEGSLCGYLATNIEQNEAKHDSSSSPGMTDQEKEVAVSAYEEFSAGKYDESLKHLEALQELNKEDYKIAMNKAVAVFYKSGQTTTGTLKQSLMAMKNQVHTSAEDVDGLDDVENSLLYYNQAIIHYHMRQFSEAISIGERLYQFLEPFEEKFAQAVCFLLVDLYLLTFQPEKALHLLTVLDKLSVQGSNKNGKGEYKVRAYIQMKSSKACKREIKSVMNTAGNSAPSLFLKSNFEYLRGNYRKAVKLLNSSNIAEHPGPIKTGECVRCMFWNNLGCIHFAMGKHNLGIFYFKKALQENDHTCAQLGDGGNGQSKKFTGIPMCALLANKRYELLYNCGIQLLHIGRPLAAFECLMEAVQVYHSNPRLWLRLAECCISANKGGMEQESKGLPCKKGIVQSIVGQGYHRKIVLASQSTQNTIYSEGQSAAIPVASMEFAAICLRNALLLLPEHQQLDTKTENSFKSFSQSGSTESGSENSDACSGKGQEADKFLSAAPSSPLRKQEIENLRCSILACSAYVALALGDNLMALNHADKLLHQTKVSGSLKFLGHLYAAEALISLDRISDAISHLNPENVTDVSIGVLTSEQDQGSDKGDEPVESSGKQTPMCYPSSVTSARAMMLFNLGSAYCLRSEYDKARKCLHQAASMVNTKEIPPEAILLGVYLELQNGNTQLALQIIKRNQLLPTAFQRVSPDTRKKPVQPFQSIQPIQLPASFTQVQRK</sequence>
<comment type="function">
    <text evidence="2">Component of the CCR4-NOT complex which is one of the major cellular mRNA deadenylases and is linked to various cellular processes including bulk mRNA degradation, miRNA-mediated repression, translational repression during translational initiation and general transcription regulation.</text>
</comment>
<evidence type="ECO:0000256" key="3">
    <source>
        <dbReference type="SAM" id="MobiDB-lite"/>
    </source>
</evidence>
<dbReference type="Proteomes" id="UP000298787">
    <property type="component" value="Chromosome 14"/>
</dbReference>
<dbReference type="InterPro" id="IPR019734">
    <property type="entry name" value="TPR_rpt"/>
</dbReference>
<reference evidence="4 5" key="1">
    <citation type="submission" date="2019-01" db="EMBL/GenBank/DDBJ databases">
        <title>Genome Assembly of Collichthys lucidus.</title>
        <authorList>
            <person name="Cai M."/>
            <person name="Xiao S."/>
        </authorList>
    </citation>
    <scope>NUCLEOTIDE SEQUENCE [LARGE SCALE GENOMIC DNA]</scope>
    <source>
        <strain evidence="4">JT15FE1705JMU</strain>
        <tissue evidence="4">Muscle</tissue>
    </source>
</reference>
<comment type="subcellular location">
    <subcellularLocation>
        <location evidence="2">Cytoplasm</location>
    </subcellularLocation>
    <subcellularLocation>
        <location evidence="2">Nucleus</location>
    </subcellularLocation>
</comment>
<dbReference type="STRING" id="240159.A0A4U5V534"/>
<dbReference type="GO" id="GO:0005634">
    <property type="term" value="C:nucleus"/>
    <property type="evidence" value="ECO:0007669"/>
    <property type="project" value="UniProtKB-SubCell"/>
</dbReference>
<feature type="region of interest" description="Disordered" evidence="3">
    <location>
        <begin position="617"/>
        <end position="639"/>
    </location>
</feature>
<protein>
    <recommendedName>
        <fullName evidence="2">CCR4-NOT transcription complex subunit 10</fullName>
    </recommendedName>
</protein>
<evidence type="ECO:0000313" key="4">
    <source>
        <dbReference type="EMBL" id="TKS81545.1"/>
    </source>
</evidence>
<dbReference type="GO" id="GO:0031047">
    <property type="term" value="P:regulatory ncRNA-mediated gene silencing"/>
    <property type="evidence" value="ECO:0007669"/>
    <property type="project" value="UniProtKB-UniRule"/>
</dbReference>
<keyword evidence="2" id="KW-0963">Cytoplasm</keyword>
<keyword evidence="2" id="KW-0804">Transcription</keyword>
<dbReference type="Gene3D" id="1.25.40.10">
    <property type="entry name" value="Tetratricopeptide repeat domain"/>
    <property type="match status" value="3"/>
</dbReference>
<dbReference type="SUPFAM" id="SSF48452">
    <property type="entry name" value="TPR-like"/>
    <property type="match status" value="2"/>
</dbReference>
<accession>A0A4U5V534</accession>
<keyword evidence="5" id="KW-1185">Reference proteome</keyword>
<dbReference type="AlphaFoldDB" id="A0A4U5V534"/>
<comment type="similarity">
    <text evidence="1 2">Belongs to the CNOT10 family.</text>
</comment>
<dbReference type="SMART" id="SM00028">
    <property type="entry name" value="TPR"/>
    <property type="match status" value="5"/>
</dbReference>
<evidence type="ECO:0000256" key="1">
    <source>
        <dbReference type="ARBA" id="ARBA00010080"/>
    </source>
</evidence>
<keyword evidence="2" id="KW-0539">Nucleus</keyword>
<keyword evidence="2" id="KW-0943">RNA-mediated gene silencing</keyword>
<dbReference type="PANTHER" id="PTHR12979:SF5">
    <property type="entry name" value="CCR4-NOT TRANSCRIPTION COMPLEX SUBUNIT 10"/>
    <property type="match status" value="1"/>
</dbReference>
<keyword evidence="2" id="KW-0805">Transcription regulation</keyword>
<dbReference type="GO" id="GO:0030014">
    <property type="term" value="C:CCR4-NOT complex"/>
    <property type="evidence" value="ECO:0007669"/>
    <property type="project" value="UniProtKB-UniRule"/>
</dbReference>
<dbReference type="InterPro" id="IPR011990">
    <property type="entry name" value="TPR-like_helical_dom_sf"/>
</dbReference>
<gene>
    <name evidence="4" type="ORF">D9C73_015650</name>
</gene>
<feature type="compositionally biased region" description="Low complexity" evidence="3">
    <location>
        <begin position="492"/>
        <end position="509"/>
    </location>
</feature>
<feature type="region of interest" description="Disordered" evidence="3">
    <location>
        <begin position="489"/>
        <end position="515"/>
    </location>
</feature>
<dbReference type="PANTHER" id="PTHR12979">
    <property type="entry name" value="CCR4-NOT TRANSCRIPTION COMPLEX SUBUNIT 10"/>
    <property type="match status" value="1"/>
</dbReference>
<keyword evidence="2" id="KW-0810">Translation regulation</keyword>
<evidence type="ECO:0000313" key="5">
    <source>
        <dbReference type="Proteomes" id="UP000298787"/>
    </source>
</evidence>
<dbReference type="InterPro" id="IPR039740">
    <property type="entry name" value="CNOT10"/>
</dbReference>
<proteinExistence type="inferred from homology"/>
<name>A0A4U5V534_COLLU</name>
<dbReference type="EMBL" id="CM014091">
    <property type="protein sequence ID" value="TKS81545.1"/>
    <property type="molecule type" value="Genomic_DNA"/>
</dbReference>
<organism evidence="4 5">
    <name type="scientific">Collichthys lucidus</name>
    <name type="common">Big head croaker</name>
    <name type="synonym">Sciaena lucida</name>
    <dbReference type="NCBI Taxonomy" id="240159"/>
    <lineage>
        <taxon>Eukaryota</taxon>
        <taxon>Metazoa</taxon>
        <taxon>Chordata</taxon>
        <taxon>Craniata</taxon>
        <taxon>Vertebrata</taxon>
        <taxon>Euteleostomi</taxon>
        <taxon>Actinopterygii</taxon>
        <taxon>Neopterygii</taxon>
        <taxon>Teleostei</taxon>
        <taxon>Neoteleostei</taxon>
        <taxon>Acanthomorphata</taxon>
        <taxon>Eupercaria</taxon>
        <taxon>Sciaenidae</taxon>
        <taxon>Collichthys</taxon>
    </lineage>
</organism>